<evidence type="ECO:0008006" key="3">
    <source>
        <dbReference type="Google" id="ProtNLM"/>
    </source>
</evidence>
<evidence type="ECO:0000313" key="2">
    <source>
        <dbReference type="Proteomes" id="UP001283341"/>
    </source>
</evidence>
<sequence length="183" mass="19205">MAPPITAFDVSIDLNLRGLRALNTILVKASAHPVATTTNLSSAKQPGGQNMPSLAFHVQACTSLATDGLKLLTSAEQKAAAATSSEDTSLAHLIARVGNAISLLEAGATKPDALDGVEHRSLEVRYGNGQTATWGGRGYILGYNIPNFMFHLCMAYSTLQSQGVDVGKMDYLLPFMDGLAPAS</sequence>
<name>A0AAE0HZL9_9PEZI</name>
<comment type="caution">
    <text evidence="1">The sequence shown here is derived from an EMBL/GenBank/DDBJ whole genome shotgun (WGS) entry which is preliminary data.</text>
</comment>
<accession>A0AAE0HZL9</accession>
<dbReference type="InterPro" id="IPR034660">
    <property type="entry name" value="DinB/YfiT-like"/>
</dbReference>
<keyword evidence="2" id="KW-1185">Reference proteome</keyword>
<organism evidence="1 2">
    <name type="scientific">Apodospora peruviana</name>
    <dbReference type="NCBI Taxonomy" id="516989"/>
    <lineage>
        <taxon>Eukaryota</taxon>
        <taxon>Fungi</taxon>
        <taxon>Dikarya</taxon>
        <taxon>Ascomycota</taxon>
        <taxon>Pezizomycotina</taxon>
        <taxon>Sordariomycetes</taxon>
        <taxon>Sordariomycetidae</taxon>
        <taxon>Sordariales</taxon>
        <taxon>Lasiosphaeriaceae</taxon>
        <taxon>Apodospora</taxon>
    </lineage>
</organism>
<dbReference type="AlphaFoldDB" id="A0AAE0HZL9"/>
<dbReference type="Gene3D" id="1.20.120.450">
    <property type="entry name" value="dinb family like domain"/>
    <property type="match status" value="1"/>
</dbReference>
<reference evidence="1" key="1">
    <citation type="journal article" date="2023" name="Mol. Phylogenet. Evol.">
        <title>Genome-scale phylogeny and comparative genomics of the fungal order Sordariales.</title>
        <authorList>
            <person name="Hensen N."/>
            <person name="Bonometti L."/>
            <person name="Westerberg I."/>
            <person name="Brannstrom I.O."/>
            <person name="Guillou S."/>
            <person name="Cros-Aarteil S."/>
            <person name="Calhoun S."/>
            <person name="Haridas S."/>
            <person name="Kuo A."/>
            <person name="Mondo S."/>
            <person name="Pangilinan J."/>
            <person name="Riley R."/>
            <person name="LaButti K."/>
            <person name="Andreopoulos B."/>
            <person name="Lipzen A."/>
            <person name="Chen C."/>
            <person name="Yan M."/>
            <person name="Daum C."/>
            <person name="Ng V."/>
            <person name="Clum A."/>
            <person name="Steindorff A."/>
            <person name="Ohm R.A."/>
            <person name="Martin F."/>
            <person name="Silar P."/>
            <person name="Natvig D.O."/>
            <person name="Lalanne C."/>
            <person name="Gautier V."/>
            <person name="Ament-Velasquez S.L."/>
            <person name="Kruys A."/>
            <person name="Hutchinson M.I."/>
            <person name="Powell A.J."/>
            <person name="Barry K."/>
            <person name="Miller A.N."/>
            <person name="Grigoriev I.V."/>
            <person name="Debuchy R."/>
            <person name="Gladieux P."/>
            <person name="Hiltunen Thoren M."/>
            <person name="Johannesson H."/>
        </authorList>
    </citation>
    <scope>NUCLEOTIDE SEQUENCE</scope>
    <source>
        <strain evidence="1">CBS 118394</strain>
    </source>
</reference>
<reference evidence="1" key="2">
    <citation type="submission" date="2023-06" db="EMBL/GenBank/DDBJ databases">
        <authorList>
            <consortium name="Lawrence Berkeley National Laboratory"/>
            <person name="Haridas S."/>
            <person name="Hensen N."/>
            <person name="Bonometti L."/>
            <person name="Westerberg I."/>
            <person name="Brannstrom I.O."/>
            <person name="Guillou S."/>
            <person name="Cros-Aarteil S."/>
            <person name="Calhoun S."/>
            <person name="Kuo A."/>
            <person name="Mondo S."/>
            <person name="Pangilinan J."/>
            <person name="Riley R."/>
            <person name="Labutti K."/>
            <person name="Andreopoulos B."/>
            <person name="Lipzen A."/>
            <person name="Chen C."/>
            <person name="Yanf M."/>
            <person name="Daum C."/>
            <person name="Ng V."/>
            <person name="Clum A."/>
            <person name="Steindorff A."/>
            <person name="Ohm R."/>
            <person name="Martin F."/>
            <person name="Silar P."/>
            <person name="Natvig D."/>
            <person name="Lalanne C."/>
            <person name="Gautier V."/>
            <person name="Ament-Velasquez S.L."/>
            <person name="Kruys A."/>
            <person name="Hutchinson M.I."/>
            <person name="Powell A.J."/>
            <person name="Barry K."/>
            <person name="Miller A.N."/>
            <person name="Grigoriev I.V."/>
            <person name="Debuchy R."/>
            <person name="Gladieux P."/>
            <person name="Thoren M.H."/>
            <person name="Johannesson H."/>
        </authorList>
    </citation>
    <scope>NUCLEOTIDE SEQUENCE</scope>
    <source>
        <strain evidence="1">CBS 118394</strain>
    </source>
</reference>
<dbReference type="EMBL" id="JAUEDM010000006">
    <property type="protein sequence ID" value="KAK3314856.1"/>
    <property type="molecule type" value="Genomic_DNA"/>
</dbReference>
<dbReference type="Proteomes" id="UP001283341">
    <property type="component" value="Unassembled WGS sequence"/>
</dbReference>
<dbReference type="PANTHER" id="PTHR36922:SF1">
    <property type="entry name" value="DUF1993 DOMAIN-CONTAINING PROTEIN"/>
    <property type="match status" value="1"/>
</dbReference>
<protein>
    <recommendedName>
        <fullName evidence="3">DUF1993 domain-containing protein</fullName>
    </recommendedName>
</protein>
<evidence type="ECO:0000313" key="1">
    <source>
        <dbReference type="EMBL" id="KAK3314856.1"/>
    </source>
</evidence>
<gene>
    <name evidence="1" type="ORF">B0H66DRAFT_605773</name>
</gene>
<dbReference type="PANTHER" id="PTHR36922">
    <property type="entry name" value="BLL2446 PROTEIN"/>
    <property type="match status" value="1"/>
</dbReference>
<dbReference type="InterPro" id="IPR018531">
    <property type="entry name" value="DUF1993"/>
</dbReference>
<dbReference type="SUPFAM" id="SSF109854">
    <property type="entry name" value="DinB/YfiT-like putative metalloenzymes"/>
    <property type="match status" value="1"/>
</dbReference>
<proteinExistence type="predicted"/>
<dbReference type="Pfam" id="PF09351">
    <property type="entry name" value="DUF1993"/>
    <property type="match status" value="1"/>
</dbReference>